<feature type="compositionally biased region" description="Acidic residues" evidence="4">
    <location>
        <begin position="285"/>
        <end position="294"/>
    </location>
</feature>
<dbReference type="GO" id="GO:0006396">
    <property type="term" value="P:RNA processing"/>
    <property type="evidence" value="ECO:0007669"/>
    <property type="project" value="TreeGrafter"/>
</dbReference>
<keyword evidence="6" id="KW-1185">Reference proteome</keyword>
<dbReference type="Gene3D" id="1.25.40.20">
    <property type="entry name" value="Ankyrin repeat-containing domain"/>
    <property type="match status" value="1"/>
</dbReference>
<reference evidence="5 6" key="1">
    <citation type="journal article" date="2010" name="Nature">
        <title>The Ectocarpus genome and the independent evolution of multicellularity in brown algae.</title>
        <authorList>
            <person name="Cock J.M."/>
            <person name="Sterck L."/>
            <person name="Rouze P."/>
            <person name="Scornet D."/>
            <person name="Allen A.E."/>
            <person name="Amoutzias G."/>
            <person name="Anthouard V."/>
            <person name="Artiguenave F."/>
            <person name="Aury J.M."/>
            <person name="Badger J.H."/>
            <person name="Beszteri B."/>
            <person name="Billiau K."/>
            <person name="Bonnet E."/>
            <person name="Bothwell J.H."/>
            <person name="Bowler C."/>
            <person name="Boyen C."/>
            <person name="Brownlee C."/>
            <person name="Carrano C.J."/>
            <person name="Charrier B."/>
            <person name="Cho G.Y."/>
            <person name="Coelho S.M."/>
            <person name="Collen J."/>
            <person name="Corre E."/>
            <person name="Da Silva C."/>
            <person name="Delage L."/>
            <person name="Delaroque N."/>
            <person name="Dittami S.M."/>
            <person name="Doulbeau S."/>
            <person name="Elias M."/>
            <person name="Farnham G."/>
            <person name="Gachon C.M."/>
            <person name="Gschloessl B."/>
            <person name="Heesch S."/>
            <person name="Jabbari K."/>
            <person name="Jubin C."/>
            <person name="Kawai H."/>
            <person name="Kimura K."/>
            <person name="Kloareg B."/>
            <person name="Kupper F.C."/>
            <person name="Lang D."/>
            <person name="Le Bail A."/>
            <person name="Leblanc C."/>
            <person name="Lerouge P."/>
            <person name="Lohr M."/>
            <person name="Lopez P.J."/>
            <person name="Martens C."/>
            <person name="Maumus F."/>
            <person name="Michel G."/>
            <person name="Miranda-Saavedra D."/>
            <person name="Morales J."/>
            <person name="Moreau H."/>
            <person name="Motomura T."/>
            <person name="Nagasato C."/>
            <person name="Napoli C.A."/>
            <person name="Nelson D.R."/>
            <person name="Nyvall-Collen P."/>
            <person name="Peters A.F."/>
            <person name="Pommier C."/>
            <person name="Potin P."/>
            <person name="Poulain J."/>
            <person name="Quesneville H."/>
            <person name="Read B."/>
            <person name="Rensing S.A."/>
            <person name="Ritter A."/>
            <person name="Rousvoal S."/>
            <person name="Samanta M."/>
            <person name="Samson G."/>
            <person name="Schroeder D.C."/>
            <person name="Segurens B."/>
            <person name="Strittmatter M."/>
            <person name="Tonon T."/>
            <person name="Tregear J.W."/>
            <person name="Valentin K."/>
            <person name="von Dassow P."/>
            <person name="Yamagishi T."/>
            <person name="Van de Peer Y."/>
            <person name="Wincker P."/>
        </authorList>
    </citation>
    <scope>NUCLEOTIDE SEQUENCE [LARGE SCALE GENOMIC DNA]</scope>
    <source>
        <strain evidence="6">Ec32 / CCAP1310/4</strain>
    </source>
</reference>
<dbReference type="Proteomes" id="UP000002630">
    <property type="component" value="Linkage Group LG02"/>
</dbReference>
<evidence type="ECO:0000256" key="4">
    <source>
        <dbReference type="SAM" id="MobiDB-lite"/>
    </source>
</evidence>
<feature type="region of interest" description="Disordered" evidence="4">
    <location>
        <begin position="249"/>
        <end position="321"/>
    </location>
</feature>
<evidence type="ECO:0000256" key="3">
    <source>
        <dbReference type="PROSITE-ProRule" id="PRU00023"/>
    </source>
</evidence>
<protein>
    <submittedName>
        <fullName evidence="5">Chain A, Crystal Structure Of A Designed Full Consensus Ankyrin</fullName>
    </submittedName>
</protein>
<dbReference type="SUPFAM" id="SSF47769">
    <property type="entry name" value="SAM/Pointed domain"/>
    <property type="match status" value="1"/>
</dbReference>
<dbReference type="AlphaFoldDB" id="D7FNQ1"/>
<dbReference type="STRING" id="2880.D7FNQ1"/>
<accession>D7FNQ1</accession>
<dbReference type="EMBL" id="FN649727">
    <property type="protein sequence ID" value="CBJ26062.1"/>
    <property type="molecule type" value="Genomic_DNA"/>
</dbReference>
<dbReference type="Pfam" id="PF12796">
    <property type="entry name" value="Ank_2"/>
    <property type="match status" value="1"/>
</dbReference>
<keyword evidence="2 3" id="KW-0040">ANK repeat</keyword>
<dbReference type="EMBL" id="FN648291">
    <property type="protein sequence ID" value="CBJ26062.1"/>
    <property type="molecule type" value="Genomic_DNA"/>
</dbReference>
<dbReference type="GO" id="GO:0004540">
    <property type="term" value="F:RNA nuclease activity"/>
    <property type="evidence" value="ECO:0007669"/>
    <property type="project" value="TreeGrafter"/>
</dbReference>
<sequence length="321" mass="32896">MDAPVFPYQETRGGDFSALRHWLSQGGTIDAPLLRSVAETWTPLALACAEGRVELVRAIVEIGGARPSFSAQTKVLASSSPLHVASRYGHAGVAAVLLELGAVVDARDTFGFTPLCYAAGNGHLKTIEVLLEAGADASSSFEAPYAAKALDMAEMAGFDDAATLLRSRALAGEDGGEAVRRRKTLASWLGVLGCREFLGRFLRAGYDDLQFMASQGLTEADLDCVGVPGDKLGLRKKLLAMHGVEGFLNADGGGSSSSSSKTEEASAAETASEGGNESSSSGGSSDDETGDEQDASSSDGGETGSSSGHGSDSGSDSESDA</sequence>
<dbReference type="OrthoDB" id="660555at2759"/>
<proteinExistence type="predicted"/>
<evidence type="ECO:0000313" key="5">
    <source>
        <dbReference type="EMBL" id="CBJ26062.1"/>
    </source>
</evidence>
<evidence type="ECO:0000256" key="1">
    <source>
        <dbReference type="ARBA" id="ARBA00022737"/>
    </source>
</evidence>
<dbReference type="Gene3D" id="1.10.150.50">
    <property type="entry name" value="Transcription Factor, Ets-1"/>
    <property type="match status" value="1"/>
</dbReference>
<evidence type="ECO:0000313" key="6">
    <source>
        <dbReference type="Proteomes" id="UP000002630"/>
    </source>
</evidence>
<dbReference type="PROSITE" id="PS50297">
    <property type="entry name" value="ANK_REP_REGION"/>
    <property type="match status" value="2"/>
</dbReference>
<dbReference type="PANTHER" id="PTHR24141">
    <property type="entry name" value="2-5A-DEPENDENT RIBONUCLEASE"/>
    <property type="match status" value="1"/>
</dbReference>
<dbReference type="PANTHER" id="PTHR24141:SF1">
    <property type="entry name" value="2-5A-DEPENDENT RIBONUCLEASE"/>
    <property type="match status" value="1"/>
</dbReference>
<evidence type="ECO:0000256" key="2">
    <source>
        <dbReference type="ARBA" id="ARBA00023043"/>
    </source>
</evidence>
<dbReference type="GO" id="GO:0003723">
    <property type="term" value="F:RNA binding"/>
    <property type="evidence" value="ECO:0007669"/>
    <property type="project" value="TreeGrafter"/>
</dbReference>
<dbReference type="SUPFAM" id="SSF48403">
    <property type="entry name" value="Ankyrin repeat"/>
    <property type="match status" value="1"/>
</dbReference>
<dbReference type="SMART" id="SM00248">
    <property type="entry name" value="ANK"/>
    <property type="match status" value="3"/>
</dbReference>
<dbReference type="InParanoid" id="D7FNQ1"/>
<gene>
    <name evidence="5" type="ORF">Esi_0018_0170</name>
</gene>
<feature type="compositionally biased region" description="Low complexity" evidence="4">
    <location>
        <begin position="256"/>
        <end position="284"/>
    </location>
</feature>
<dbReference type="InterPro" id="IPR013761">
    <property type="entry name" value="SAM/pointed_sf"/>
</dbReference>
<dbReference type="InterPro" id="IPR036770">
    <property type="entry name" value="Ankyrin_rpt-contain_sf"/>
</dbReference>
<organism evidence="5 6">
    <name type="scientific">Ectocarpus siliculosus</name>
    <name type="common">Brown alga</name>
    <name type="synonym">Conferva siliculosa</name>
    <dbReference type="NCBI Taxonomy" id="2880"/>
    <lineage>
        <taxon>Eukaryota</taxon>
        <taxon>Sar</taxon>
        <taxon>Stramenopiles</taxon>
        <taxon>Ochrophyta</taxon>
        <taxon>PX clade</taxon>
        <taxon>Phaeophyceae</taxon>
        <taxon>Ectocarpales</taxon>
        <taxon>Ectocarpaceae</taxon>
        <taxon>Ectocarpus</taxon>
    </lineage>
</organism>
<feature type="repeat" description="ANK" evidence="3">
    <location>
        <begin position="77"/>
        <end position="109"/>
    </location>
</feature>
<dbReference type="eggNOG" id="KOG4177">
    <property type="taxonomic scope" value="Eukaryota"/>
</dbReference>
<dbReference type="PROSITE" id="PS50088">
    <property type="entry name" value="ANK_REPEAT"/>
    <property type="match status" value="2"/>
</dbReference>
<name>D7FNQ1_ECTSI</name>
<feature type="repeat" description="ANK" evidence="3">
    <location>
        <begin position="110"/>
        <end position="142"/>
    </location>
</feature>
<feature type="compositionally biased region" description="Low complexity" evidence="4">
    <location>
        <begin position="296"/>
        <end position="314"/>
    </location>
</feature>
<dbReference type="InterPro" id="IPR002110">
    <property type="entry name" value="Ankyrin_rpt"/>
</dbReference>
<keyword evidence="1" id="KW-0677">Repeat</keyword>